<dbReference type="GO" id="GO:0090575">
    <property type="term" value="C:RNA polymerase II transcription regulator complex"/>
    <property type="evidence" value="ECO:0000318"/>
    <property type="project" value="GO_Central"/>
</dbReference>
<evidence type="ECO:0000256" key="4">
    <source>
        <dbReference type="ARBA" id="ARBA00023163"/>
    </source>
</evidence>
<dbReference type="GO" id="GO:0000981">
    <property type="term" value="F:DNA-binding transcription factor activity, RNA polymerase II-specific"/>
    <property type="evidence" value="ECO:0000318"/>
    <property type="project" value="GO_Central"/>
</dbReference>
<dbReference type="EMBL" id="NBSK02000005">
    <property type="protein sequence ID" value="KAJ0203740.1"/>
    <property type="molecule type" value="Genomic_DNA"/>
</dbReference>
<protein>
    <recommendedName>
        <fullName evidence="6">BHLH domain-containing protein</fullName>
    </recommendedName>
</protein>
<comment type="subcellular location">
    <subcellularLocation>
        <location evidence="1">Nucleus</location>
    </subcellularLocation>
</comment>
<dbReference type="GO" id="GO:0000977">
    <property type="term" value="F:RNA polymerase II transcription regulatory region sequence-specific DNA binding"/>
    <property type="evidence" value="ECO:0000318"/>
    <property type="project" value="GO_Central"/>
</dbReference>
<evidence type="ECO:0000256" key="2">
    <source>
        <dbReference type="ARBA" id="ARBA00023015"/>
    </source>
</evidence>
<dbReference type="AlphaFoldDB" id="A0A9R1X7I2"/>
<dbReference type="PANTHER" id="PTHR13935">
    <property type="entry name" value="ACHAETE-SCUTE TRANSCRIPTION FACTOR-RELATED"/>
    <property type="match status" value="1"/>
</dbReference>
<dbReference type="PROSITE" id="PS50888">
    <property type="entry name" value="BHLH"/>
    <property type="match status" value="1"/>
</dbReference>
<evidence type="ECO:0000256" key="5">
    <source>
        <dbReference type="ARBA" id="ARBA00023242"/>
    </source>
</evidence>
<evidence type="ECO:0000256" key="1">
    <source>
        <dbReference type="ARBA" id="ARBA00004123"/>
    </source>
</evidence>
<organism evidence="7 8">
    <name type="scientific">Lactuca sativa</name>
    <name type="common">Garden lettuce</name>
    <dbReference type="NCBI Taxonomy" id="4236"/>
    <lineage>
        <taxon>Eukaryota</taxon>
        <taxon>Viridiplantae</taxon>
        <taxon>Streptophyta</taxon>
        <taxon>Embryophyta</taxon>
        <taxon>Tracheophyta</taxon>
        <taxon>Spermatophyta</taxon>
        <taxon>Magnoliopsida</taxon>
        <taxon>eudicotyledons</taxon>
        <taxon>Gunneridae</taxon>
        <taxon>Pentapetalae</taxon>
        <taxon>asterids</taxon>
        <taxon>campanulids</taxon>
        <taxon>Asterales</taxon>
        <taxon>Asteraceae</taxon>
        <taxon>Cichorioideae</taxon>
        <taxon>Cichorieae</taxon>
        <taxon>Lactucinae</taxon>
        <taxon>Lactuca</taxon>
    </lineage>
</organism>
<comment type="caution">
    <text evidence="7">The sequence shown here is derived from an EMBL/GenBank/DDBJ whole genome shotgun (WGS) entry which is preliminary data.</text>
</comment>
<keyword evidence="3" id="KW-0238">DNA-binding</keyword>
<dbReference type="InterPro" id="IPR036638">
    <property type="entry name" value="HLH_DNA-bd_sf"/>
</dbReference>
<dbReference type="SUPFAM" id="SSF47459">
    <property type="entry name" value="HLH, helix-loop-helix DNA-binding domain"/>
    <property type="match status" value="1"/>
</dbReference>
<keyword evidence="8" id="KW-1185">Reference proteome</keyword>
<dbReference type="GO" id="GO:0006357">
    <property type="term" value="P:regulation of transcription by RNA polymerase II"/>
    <property type="evidence" value="ECO:0000318"/>
    <property type="project" value="GO_Central"/>
</dbReference>
<evidence type="ECO:0000259" key="6">
    <source>
        <dbReference type="PROSITE" id="PS50888"/>
    </source>
</evidence>
<dbReference type="Proteomes" id="UP000235145">
    <property type="component" value="Unassembled WGS sequence"/>
</dbReference>
<keyword evidence="2" id="KW-0805">Transcription regulation</keyword>
<dbReference type="SMART" id="SM00353">
    <property type="entry name" value="HLH"/>
    <property type="match status" value="1"/>
</dbReference>
<feature type="domain" description="BHLH" evidence="6">
    <location>
        <begin position="79"/>
        <end position="144"/>
    </location>
</feature>
<keyword evidence="4" id="KW-0804">Transcription</keyword>
<evidence type="ECO:0000313" key="8">
    <source>
        <dbReference type="Proteomes" id="UP000235145"/>
    </source>
</evidence>
<dbReference type="PANTHER" id="PTHR13935:SF41">
    <property type="entry name" value="TRANSCRIPTION FACTOR ORG2-RELATED"/>
    <property type="match status" value="1"/>
</dbReference>
<dbReference type="Gene3D" id="4.10.280.10">
    <property type="entry name" value="Helix-loop-helix DNA-binding domain"/>
    <property type="match status" value="1"/>
</dbReference>
<reference evidence="7 8" key="1">
    <citation type="journal article" date="2017" name="Nat. Commun.">
        <title>Genome assembly with in vitro proximity ligation data and whole-genome triplication in lettuce.</title>
        <authorList>
            <person name="Reyes-Chin-Wo S."/>
            <person name="Wang Z."/>
            <person name="Yang X."/>
            <person name="Kozik A."/>
            <person name="Arikit S."/>
            <person name="Song C."/>
            <person name="Xia L."/>
            <person name="Froenicke L."/>
            <person name="Lavelle D.O."/>
            <person name="Truco M.J."/>
            <person name="Xia R."/>
            <person name="Zhu S."/>
            <person name="Xu C."/>
            <person name="Xu H."/>
            <person name="Xu X."/>
            <person name="Cox K."/>
            <person name="Korf I."/>
            <person name="Meyers B.C."/>
            <person name="Michelmore R.W."/>
        </authorList>
    </citation>
    <scope>NUCLEOTIDE SEQUENCE [LARGE SCALE GENOMIC DNA]</scope>
    <source>
        <strain evidence="8">cv. Salinas</strain>
        <tissue evidence="7">Seedlings</tissue>
    </source>
</reference>
<name>A0A9R1X7I2_LACSA</name>
<dbReference type="GO" id="GO:0046983">
    <property type="term" value="F:protein dimerization activity"/>
    <property type="evidence" value="ECO:0007669"/>
    <property type="project" value="InterPro"/>
</dbReference>
<dbReference type="InterPro" id="IPR015660">
    <property type="entry name" value="MASH1/Ascl1a-like"/>
</dbReference>
<dbReference type="InterPro" id="IPR011598">
    <property type="entry name" value="bHLH_dom"/>
</dbReference>
<gene>
    <name evidence="7" type="ORF">LSAT_V11C500286760</name>
</gene>
<keyword evidence="5" id="KW-0539">Nucleus</keyword>
<sequence length="282" mass="31969">MQALSPLFSSNFAWPSEDLIPNHFQLDGNDLSIDVEANSYKSFLGFHTYEDIQHDFSNENSNSSGGLVNDDYANPLMVVKKLNHNASERHRRKRVNDLYAFIRSLLPISTDQKWAQPYNISLLTQKKVSIPGTVSRALKYIPELQKEVETLIRKKEKLSSYSSSKAYLTEEGMKNKMGKDAKIETNSSFVSSVRVLGAKEAVIQLISSKDHMHKRKEIGFLSTVLKYLEEEEDGFVLLNSTTFKSLGEGMLFSTLHIQVQGDNNIDAGRLKEKLCSFYQQSD</sequence>
<evidence type="ECO:0000313" key="7">
    <source>
        <dbReference type="EMBL" id="KAJ0203740.1"/>
    </source>
</evidence>
<proteinExistence type="predicted"/>
<accession>A0A9R1X7I2</accession>
<dbReference type="Pfam" id="PF00010">
    <property type="entry name" value="HLH"/>
    <property type="match status" value="1"/>
</dbReference>
<evidence type="ECO:0000256" key="3">
    <source>
        <dbReference type="ARBA" id="ARBA00023125"/>
    </source>
</evidence>